<dbReference type="Gramene" id="fgenesh2_kg.1__2122__AT1G19410.1">
    <property type="protein sequence ID" value="fgenesh2_kg.1__2122__AT1G19410.1"/>
    <property type="gene ID" value="fgenesh2_kg.1__2122__AT1G19410.1"/>
</dbReference>
<keyword evidence="4" id="KW-1185">Reference proteome</keyword>
<proteinExistence type="predicted"/>
<dbReference type="InterPro" id="IPR036047">
    <property type="entry name" value="F-box-like_dom_sf"/>
</dbReference>
<dbReference type="AlphaFoldDB" id="D7KHD4"/>
<organism evidence="4">
    <name type="scientific">Arabidopsis lyrata subsp. lyrata</name>
    <name type="common">Lyre-leaved rock-cress</name>
    <dbReference type="NCBI Taxonomy" id="81972"/>
    <lineage>
        <taxon>Eukaryota</taxon>
        <taxon>Viridiplantae</taxon>
        <taxon>Streptophyta</taxon>
        <taxon>Embryophyta</taxon>
        <taxon>Tracheophyta</taxon>
        <taxon>Spermatophyta</taxon>
        <taxon>Magnoliopsida</taxon>
        <taxon>eudicotyledons</taxon>
        <taxon>Gunneridae</taxon>
        <taxon>Pentapetalae</taxon>
        <taxon>rosids</taxon>
        <taxon>malvids</taxon>
        <taxon>Brassicales</taxon>
        <taxon>Brassicaceae</taxon>
        <taxon>Camelineae</taxon>
        <taxon>Arabidopsis</taxon>
    </lineage>
</organism>
<dbReference type="Pfam" id="PF07723">
    <property type="entry name" value="LRR_2"/>
    <property type="match status" value="2"/>
</dbReference>
<dbReference type="PANTHER" id="PTHR31900:SF28">
    <property type="entry name" value="FBD DOMAIN-CONTAINING PROTEIN"/>
    <property type="match status" value="1"/>
</dbReference>
<accession>D7KHD4</accession>
<dbReference type="SUPFAM" id="SSF52047">
    <property type="entry name" value="RNI-like"/>
    <property type="match status" value="1"/>
</dbReference>
<evidence type="ECO:0000259" key="2">
    <source>
        <dbReference type="Pfam" id="PF08387"/>
    </source>
</evidence>
<dbReference type="Gene3D" id="3.80.10.10">
    <property type="entry name" value="Ribonuclease Inhibitor"/>
    <property type="match status" value="1"/>
</dbReference>
<dbReference type="HOGENOM" id="CLU_010721_1_2_1"/>
<dbReference type="InterPro" id="IPR001810">
    <property type="entry name" value="F-box_dom"/>
</dbReference>
<dbReference type="CDD" id="cd22160">
    <property type="entry name" value="F-box_AtFBL13-like"/>
    <property type="match status" value="1"/>
</dbReference>
<reference evidence="4" key="1">
    <citation type="journal article" date="2011" name="Nat. Genet.">
        <title>The Arabidopsis lyrata genome sequence and the basis of rapid genome size change.</title>
        <authorList>
            <person name="Hu T.T."/>
            <person name="Pattyn P."/>
            <person name="Bakker E.G."/>
            <person name="Cao J."/>
            <person name="Cheng J.-F."/>
            <person name="Clark R.M."/>
            <person name="Fahlgren N."/>
            <person name="Fawcett J.A."/>
            <person name="Grimwood J."/>
            <person name="Gundlach H."/>
            <person name="Haberer G."/>
            <person name="Hollister J.D."/>
            <person name="Ossowski S."/>
            <person name="Ottilar R.P."/>
            <person name="Salamov A.A."/>
            <person name="Schneeberger K."/>
            <person name="Spannagl M."/>
            <person name="Wang X."/>
            <person name="Yang L."/>
            <person name="Nasrallah M.E."/>
            <person name="Bergelson J."/>
            <person name="Carrington J.C."/>
            <person name="Gaut B.S."/>
            <person name="Schmutz J."/>
            <person name="Mayer K.F.X."/>
            <person name="Van de Peer Y."/>
            <person name="Grigoriev I.V."/>
            <person name="Nordborg M."/>
            <person name="Weigel D."/>
            <person name="Guo Y.-L."/>
        </authorList>
    </citation>
    <scope>NUCLEOTIDE SEQUENCE [LARGE SCALE GENOMIC DNA]</scope>
    <source>
        <strain evidence="4">cv. MN47</strain>
    </source>
</reference>
<dbReference type="PANTHER" id="PTHR31900">
    <property type="entry name" value="F-BOX/RNI SUPERFAMILY PROTEIN-RELATED"/>
    <property type="match status" value="1"/>
</dbReference>
<evidence type="ECO:0000313" key="3">
    <source>
        <dbReference type="EMBL" id="EFH69306.1"/>
    </source>
</evidence>
<dbReference type="InterPro" id="IPR032675">
    <property type="entry name" value="LRR_dom_sf"/>
</dbReference>
<dbReference type="InterPro" id="IPR050232">
    <property type="entry name" value="FBL13/AtMIF1-like"/>
</dbReference>
<dbReference type="EMBL" id="GL348713">
    <property type="protein sequence ID" value="EFH69306.1"/>
    <property type="molecule type" value="Genomic_DNA"/>
</dbReference>
<evidence type="ECO:0000313" key="4">
    <source>
        <dbReference type="Proteomes" id="UP000008694"/>
    </source>
</evidence>
<dbReference type="InterPro" id="IPR053781">
    <property type="entry name" value="F-box_AtFBL13-like"/>
</dbReference>
<dbReference type="InterPro" id="IPR013101">
    <property type="entry name" value="LRR_PRU1-like"/>
</dbReference>
<dbReference type="Proteomes" id="UP000008694">
    <property type="component" value="Unassembled WGS sequence"/>
</dbReference>
<dbReference type="SUPFAM" id="SSF81383">
    <property type="entry name" value="F-box domain"/>
    <property type="match status" value="1"/>
</dbReference>
<dbReference type="InterPro" id="IPR006566">
    <property type="entry name" value="FBD"/>
</dbReference>
<sequence length="424" mass="48884">MDKINTDDLLVKILSFLPTKVVVTTSILSKRWKFHWMRVPKLETLPLHRVPVLERLRLELSSLPFQPEDIKLWVEVAVSLSVLELSIDYYSHQYKSATLPFCLYTCKSLETLALFDAILMVVPRMACLPSLKNLLLCGVRYVDESFQLLDVSRTVCFPSLETLFLKDVVFSDEKYLDRFLPIALILNIWSWNYMNMILWELLLLVIDCDHSPDVVEIVAPSLEYIKLNDHNNNKFLIENMPNLEEAYIDANIFECEKFLGAFTSVKRLNLCLINAPKIREQARNICTCKPYWSVILLRLLKGSPNLKVLEVDGDNNIPECFKAPLVCWDQVTPVPECLLTSLETFKWTGIPSRQEARDMRTVLILKDEMVKLLNDKIVRSERKESSSSTSLSSQITVFYVFPLRHHYISSTGSIVILGHALRSH</sequence>
<protein>
    <submittedName>
        <fullName evidence="3">Uncharacterized protein</fullName>
    </submittedName>
</protein>
<dbReference type="Pfam" id="PF08387">
    <property type="entry name" value="FBD"/>
    <property type="match status" value="1"/>
</dbReference>
<dbReference type="Pfam" id="PF00646">
    <property type="entry name" value="F-box"/>
    <property type="match status" value="1"/>
</dbReference>
<feature type="domain" description="F-box" evidence="1">
    <location>
        <begin position="7"/>
        <end position="41"/>
    </location>
</feature>
<feature type="domain" description="FBD" evidence="2">
    <location>
        <begin position="332"/>
        <end position="358"/>
    </location>
</feature>
<gene>
    <name evidence="3" type="ORF">ARALYDRAFT_472168</name>
</gene>
<name>D7KHD4_ARALL</name>
<evidence type="ECO:0000259" key="1">
    <source>
        <dbReference type="Pfam" id="PF00646"/>
    </source>
</evidence>